<keyword evidence="10" id="KW-1185">Reference proteome</keyword>
<dbReference type="GO" id="GO:0015087">
    <property type="term" value="F:cobalt ion transmembrane transporter activity"/>
    <property type="evidence" value="ECO:0007669"/>
    <property type="project" value="TreeGrafter"/>
</dbReference>
<dbReference type="Gene3D" id="3.30.460.20">
    <property type="entry name" value="CorA soluble domain-like"/>
    <property type="match status" value="1"/>
</dbReference>
<dbReference type="GO" id="GO:0000287">
    <property type="term" value="F:magnesium ion binding"/>
    <property type="evidence" value="ECO:0007669"/>
    <property type="project" value="TreeGrafter"/>
</dbReference>
<dbReference type="InterPro" id="IPR045861">
    <property type="entry name" value="CorA_cytoplasmic_dom"/>
</dbReference>
<dbReference type="GO" id="GO:0005886">
    <property type="term" value="C:plasma membrane"/>
    <property type="evidence" value="ECO:0007669"/>
    <property type="project" value="UniProtKB-SubCell"/>
</dbReference>
<keyword evidence="3" id="KW-0813">Transport</keyword>
<dbReference type="Pfam" id="PF01544">
    <property type="entry name" value="CorA"/>
    <property type="match status" value="1"/>
</dbReference>
<comment type="subcellular location">
    <subcellularLocation>
        <location evidence="1">Cell membrane</location>
        <topology evidence="1">Multi-pass membrane protein</topology>
    </subcellularLocation>
</comment>
<keyword evidence="4" id="KW-1003">Cell membrane</keyword>
<keyword evidence="5 8" id="KW-0812">Transmembrane</keyword>
<gene>
    <name evidence="9" type="ORF">FHX50_001077</name>
</gene>
<proteinExistence type="inferred from homology"/>
<dbReference type="SUPFAM" id="SSF143865">
    <property type="entry name" value="CorA soluble domain-like"/>
    <property type="match status" value="1"/>
</dbReference>
<evidence type="ECO:0000256" key="8">
    <source>
        <dbReference type="SAM" id="Phobius"/>
    </source>
</evidence>
<feature type="transmembrane region" description="Helical" evidence="8">
    <location>
        <begin position="331"/>
        <end position="351"/>
    </location>
</feature>
<sequence length="357" mass="39480">MHTPDEPTDRSRAPRAVADAAADNLALTDARVWRGGECIAAHVSPARLAEELLDDRTVVWADLLDPTAEQLLALAEQLGISPAAVEDALAPHERTKASRSSDHIFFTVYGVDVRSMAGEGEVRTELSPARISGFVLPRGLLTIRTTHNGRVFDLEDVVRRWDAAPDLISEGAAALVYGLLDSVVDGHFAVIQDLDDAIEHLEDVLFEEGGTDSDFEQKVYGYRKSLVQLRRVVLPMREVVNTLIRHRGRTGGSLDSWYDDLYDHVLRASEWTESLRDMVSSVFETNLSLQNARLNTIMKQLAAWAALIAIPTAITGWFGQNVPYPGFNNAFGFWLSVALILGLSLGLFALFKKKDWL</sequence>
<evidence type="ECO:0000256" key="5">
    <source>
        <dbReference type="ARBA" id="ARBA00022692"/>
    </source>
</evidence>
<dbReference type="CDD" id="cd12822">
    <property type="entry name" value="TmCorA-like"/>
    <property type="match status" value="1"/>
</dbReference>
<evidence type="ECO:0000256" key="1">
    <source>
        <dbReference type="ARBA" id="ARBA00004651"/>
    </source>
</evidence>
<dbReference type="GO" id="GO:0015095">
    <property type="term" value="F:magnesium ion transmembrane transporter activity"/>
    <property type="evidence" value="ECO:0007669"/>
    <property type="project" value="TreeGrafter"/>
</dbReference>
<dbReference type="PANTHER" id="PTHR46494">
    <property type="entry name" value="CORA FAMILY METAL ION TRANSPORTER (EUROFUNG)"/>
    <property type="match status" value="1"/>
</dbReference>
<evidence type="ECO:0000256" key="6">
    <source>
        <dbReference type="ARBA" id="ARBA00022989"/>
    </source>
</evidence>
<comment type="caution">
    <text evidence="9">The sequence shown here is derived from an EMBL/GenBank/DDBJ whole genome shotgun (WGS) entry which is preliminary data.</text>
</comment>
<keyword evidence="6 8" id="KW-1133">Transmembrane helix</keyword>
<keyword evidence="7 8" id="KW-0472">Membrane</keyword>
<name>A0A839QVF1_9MICO</name>
<dbReference type="InterPro" id="IPR045863">
    <property type="entry name" value="CorA_TM1_TM2"/>
</dbReference>
<accession>A0A839QVF1</accession>
<dbReference type="InterPro" id="IPR002523">
    <property type="entry name" value="MgTranspt_CorA/ZnTranspt_ZntB"/>
</dbReference>
<evidence type="ECO:0000313" key="9">
    <source>
        <dbReference type="EMBL" id="MBB3022829.1"/>
    </source>
</evidence>
<evidence type="ECO:0000256" key="3">
    <source>
        <dbReference type="ARBA" id="ARBA00022448"/>
    </source>
</evidence>
<dbReference type="Gene3D" id="1.20.58.340">
    <property type="entry name" value="Magnesium transport protein CorA, transmembrane region"/>
    <property type="match status" value="2"/>
</dbReference>
<protein>
    <submittedName>
        <fullName evidence="9">Magnesium transporter</fullName>
    </submittedName>
</protein>
<reference evidence="9 10" key="1">
    <citation type="submission" date="2020-08" db="EMBL/GenBank/DDBJ databases">
        <title>Sequencing the genomes of 1000 actinobacteria strains.</title>
        <authorList>
            <person name="Klenk H.-P."/>
        </authorList>
    </citation>
    <scope>NUCLEOTIDE SEQUENCE [LARGE SCALE GENOMIC DNA]</scope>
    <source>
        <strain evidence="9 10">DSM 23040</strain>
    </source>
</reference>
<dbReference type="EMBL" id="JACHWP010000001">
    <property type="protein sequence ID" value="MBB3022829.1"/>
    <property type="molecule type" value="Genomic_DNA"/>
</dbReference>
<evidence type="ECO:0000256" key="7">
    <source>
        <dbReference type="ARBA" id="ARBA00023136"/>
    </source>
</evidence>
<dbReference type="AlphaFoldDB" id="A0A839QVF1"/>
<evidence type="ECO:0000256" key="2">
    <source>
        <dbReference type="ARBA" id="ARBA00009765"/>
    </source>
</evidence>
<evidence type="ECO:0000256" key="4">
    <source>
        <dbReference type="ARBA" id="ARBA00022475"/>
    </source>
</evidence>
<comment type="similarity">
    <text evidence="2">Belongs to the CorA metal ion transporter (MIT) (TC 1.A.35) family.</text>
</comment>
<dbReference type="SUPFAM" id="SSF144083">
    <property type="entry name" value="Magnesium transport protein CorA, transmembrane region"/>
    <property type="match status" value="1"/>
</dbReference>
<dbReference type="Proteomes" id="UP000568050">
    <property type="component" value="Unassembled WGS sequence"/>
</dbReference>
<feature type="transmembrane region" description="Helical" evidence="8">
    <location>
        <begin position="301"/>
        <end position="319"/>
    </location>
</feature>
<organism evidence="9 10">
    <name type="scientific">Helcobacillus massiliensis</name>
    <dbReference type="NCBI Taxonomy" id="521392"/>
    <lineage>
        <taxon>Bacteria</taxon>
        <taxon>Bacillati</taxon>
        <taxon>Actinomycetota</taxon>
        <taxon>Actinomycetes</taxon>
        <taxon>Micrococcales</taxon>
        <taxon>Dermabacteraceae</taxon>
        <taxon>Helcobacillus</taxon>
    </lineage>
</organism>
<dbReference type="RefSeq" id="WP_259923574.1">
    <property type="nucleotide sequence ID" value="NZ_CBCSFZ010000022.1"/>
</dbReference>
<dbReference type="GO" id="GO:0050897">
    <property type="term" value="F:cobalt ion binding"/>
    <property type="evidence" value="ECO:0007669"/>
    <property type="project" value="TreeGrafter"/>
</dbReference>
<evidence type="ECO:0000313" key="10">
    <source>
        <dbReference type="Proteomes" id="UP000568050"/>
    </source>
</evidence>
<dbReference type="PANTHER" id="PTHR46494:SF1">
    <property type="entry name" value="CORA FAMILY METAL ION TRANSPORTER (EUROFUNG)"/>
    <property type="match status" value="1"/>
</dbReference>